<comment type="caution">
    <text evidence="1">The sequence shown here is derived from an EMBL/GenBank/DDBJ whole genome shotgun (WGS) entry which is preliminary data.</text>
</comment>
<dbReference type="AlphaFoldDB" id="A0AAP3E5P6"/>
<proteinExistence type="predicted"/>
<evidence type="ECO:0000313" key="2">
    <source>
        <dbReference type="Proteomes" id="UP001321047"/>
    </source>
</evidence>
<dbReference type="Proteomes" id="UP001321047">
    <property type="component" value="Unassembled WGS sequence"/>
</dbReference>
<gene>
    <name evidence="1" type="ORF">OB919_02840</name>
</gene>
<keyword evidence="2" id="KW-1185">Reference proteome</keyword>
<protein>
    <submittedName>
        <fullName evidence="1">Uncharacterized protein</fullName>
    </submittedName>
</protein>
<organism evidence="1 2">
    <name type="scientific">Natronosalvus hydrolyticus</name>
    <dbReference type="NCBI Taxonomy" id="2979988"/>
    <lineage>
        <taxon>Archaea</taxon>
        <taxon>Methanobacteriati</taxon>
        <taxon>Methanobacteriota</taxon>
        <taxon>Stenosarchaea group</taxon>
        <taxon>Halobacteria</taxon>
        <taxon>Halobacteriales</taxon>
        <taxon>Natrialbaceae</taxon>
        <taxon>Natronosalvus</taxon>
    </lineage>
</organism>
<evidence type="ECO:0000313" key="1">
    <source>
        <dbReference type="EMBL" id="MCU4750927.1"/>
    </source>
</evidence>
<reference evidence="1 2" key="1">
    <citation type="submission" date="2022-09" db="EMBL/GenBank/DDBJ databases">
        <title>Enrichment on poylsaccharides allowed isolation of novel metabolic and taxonomic groups of Haloarchaea.</title>
        <authorList>
            <person name="Sorokin D.Y."/>
            <person name="Elcheninov A.G."/>
            <person name="Khizhniak T.V."/>
            <person name="Kolganova T.V."/>
            <person name="Kublanov I.V."/>
        </authorList>
    </citation>
    <scope>NUCLEOTIDE SEQUENCE [LARGE SCALE GENOMIC DNA]</scope>
    <source>
        <strain evidence="1 2">AArc-curdl1</strain>
    </source>
</reference>
<dbReference type="EMBL" id="JAOPJZ010000001">
    <property type="protein sequence ID" value="MCU4750927.1"/>
    <property type="molecule type" value="Genomic_DNA"/>
</dbReference>
<sequence>MEYRDDVAEYDTETYYEVYEELLEPLLSNTTGRKHYRTVLDYLEEISS</sequence>
<accession>A0AAP3E5P6</accession>
<dbReference type="RefSeq" id="WP_342806172.1">
    <property type="nucleotide sequence ID" value="NZ_JAOPJZ010000001.1"/>
</dbReference>
<name>A0AAP3E5P6_9EURY</name>